<keyword evidence="5 10" id="KW-0235">DNA replication</keyword>
<dbReference type="CDD" id="cd00009">
    <property type="entry name" value="AAA"/>
    <property type="match status" value="1"/>
</dbReference>
<dbReference type="OrthoDB" id="446168at2759"/>
<dbReference type="InterPro" id="IPR001357">
    <property type="entry name" value="BRCT_dom"/>
</dbReference>
<comment type="similarity">
    <text evidence="2 10">Belongs to the activator 1 large subunit family.</text>
</comment>
<dbReference type="Gene3D" id="1.10.8.60">
    <property type="match status" value="1"/>
</dbReference>
<feature type="compositionally biased region" description="Low complexity" evidence="11">
    <location>
        <begin position="243"/>
        <end position="253"/>
    </location>
</feature>
<comment type="subcellular location">
    <subcellularLocation>
        <location evidence="1 10">Nucleus</location>
    </subcellularLocation>
</comment>
<dbReference type="SUPFAM" id="SSF48019">
    <property type="entry name" value="post-AAA+ oligomerization domain-like"/>
    <property type="match status" value="1"/>
</dbReference>
<dbReference type="EMBL" id="JAPMSZ010000012">
    <property type="protein sequence ID" value="KAJ5081888.1"/>
    <property type="molecule type" value="Genomic_DNA"/>
</dbReference>
<dbReference type="PANTHER" id="PTHR23389:SF6">
    <property type="entry name" value="REPLICATION FACTOR C SUBUNIT 1"/>
    <property type="match status" value="1"/>
</dbReference>
<dbReference type="RefSeq" id="XP_056507175.1">
    <property type="nucleotide sequence ID" value="XM_056660677.1"/>
</dbReference>
<protein>
    <recommendedName>
        <fullName evidence="3 10">Replication factor C subunit 1</fullName>
    </recommendedName>
</protein>
<feature type="region of interest" description="Disordered" evidence="11">
    <location>
        <begin position="952"/>
        <end position="1040"/>
    </location>
</feature>
<feature type="compositionally biased region" description="Basic residues" evidence="11">
    <location>
        <begin position="1004"/>
        <end position="1016"/>
    </location>
</feature>
<evidence type="ECO:0000313" key="13">
    <source>
        <dbReference type="EMBL" id="KAJ5081888.1"/>
    </source>
</evidence>
<evidence type="ECO:0000313" key="14">
    <source>
        <dbReference type="Proteomes" id="UP001141434"/>
    </source>
</evidence>
<dbReference type="GO" id="GO:0005663">
    <property type="term" value="C:DNA replication factor C complex"/>
    <property type="evidence" value="ECO:0007669"/>
    <property type="project" value="InterPro"/>
</dbReference>
<dbReference type="InterPro" id="IPR047854">
    <property type="entry name" value="RFC_lid"/>
</dbReference>
<dbReference type="GO" id="GO:0006271">
    <property type="term" value="P:DNA strand elongation involved in DNA replication"/>
    <property type="evidence" value="ECO:0007669"/>
    <property type="project" value="UniProtKB-ARBA"/>
</dbReference>
<dbReference type="GO" id="GO:0003677">
    <property type="term" value="F:DNA binding"/>
    <property type="evidence" value="ECO:0007669"/>
    <property type="project" value="UniProtKB-KW"/>
</dbReference>
<dbReference type="SUPFAM" id="SSF52540">
    <property type="entry name" value="P-loop containing nucleoside triphosphate hydrolases"/>
    <property type="match status" value="1"/>
</dbReference>
<feature type="compositionally biased region" description="Acidic residues" evidence="11">
    <location>
        <begin position="167"/>
        <end position="176"/>
    </location>
</feature>
<dbReference type="InterPro" id="IPR013725">
    <property type="entry name" value="DNA_replication_fac_RFC1_C"/>
</dbReference>
<dbReference type="PROSITE" id="PS50172">
    <property type="entry name" value="BRCT"/>
    <property type="match status" value="1"/>
</dbReference>
<dbReference type="InterPro" id="IPR036420">
    <property type="entry name" value="BRCT_dom_sf"/>
</dbReference>
<feature type="region of interest" description="Disordered" evidence="11">
    <location>
        <begin position="1"/>
        <end position="311"/>
    </location>
</feature>
<keyword evidence="4" id="KW-0597">Phosphoprotein</keyword>
<dbReference type="Gene3D" id="3.40.50.300">
    <property type="entry name" value="P-loop containing nucleotide triphosphate hydrolases"/>
    <property type="match status" value="1"/>
</dbReference>
<evidence type="ECO:0000256" key="11">
    <source>
        <dbReference type="SAM" id="MobiDB-lite"/>
    </source>
</evidence>
<dbReference type="Pfam" id="PF00533">
    <property type="entry name" value="BRCT"/>
    <property type="match status" value="1"/>
</dbReference>
<dbReference type="PANTHER" id="PTHR23389">
    <property type="entry name" value="CHROMOSOME TRANSMISSION FIDELITY FACTOR 18"/>
    <property type="match status" value="1"/>
</dbReference>
<accession>A0A9W9EHH6</accession>
<reference evidence="13" key="2">
    <citation type="journal article" date="2023" name="IMA Fungus">
        <title>Comparative genomic study of the Penicillium genus elucidates a diverse pangenome and 15 lateral gene transfer events.</title>
        <authorList>
            <person name="Petersen C."/>
            <person name="Sorensen T."/>
            <person name="Nielsen M.R."/>
            <person name="Sondergaard T.E."/>
            <person name="Sorensen J.L."/>
            <person name="Fitzpatrick D.A."/>
            <person name="Frisvad J.C."/>
            <person name="Nielsen K.L."/>
        </authorList>
    </citation>
    <scope>NUCLEOTIDE SEQUENCE</scope>
    <source>
        <strain evidence="13">IBT 34128</strain>
    </source>
</reference>
<dbReference type="Pfam" id="PF08519">
    <property type="entry name" value="RFC1"/>
    <property type="match status" value="1"/>
</dbReference>
<evidence type="ECO:0000256" key="6">
    <source>
        <dbReference type="ARBA" id="ARBA00022741"/>
    </source>
</evidence>
<sequence>MAPDIRSFFGGKPSQGDTAASPAKKEDPSVARKKRSRKVVDDSDEDDGPAPVKPPTPKAKPKSQPKHQESKDEPTSTSDYFASSKKRGRPSKAKTAEEPQPDDMNDKASTKSKNKKTADELAVKSSRGSAKKDTPKIEDENLGGDDIFATEYGKPGRGDDNYVAAGDSDDDDDFEVLEVKPATAAPKNPQKKQPSHDEDDDVVMEDLPKPAPKASRPGRKRKSEALVDKDEDGDYRNTKKAAPKSNASASPVAKRPKASPKKQDRPESKEIQDIFDSIPMVKPPSPPAKSMDKKAFPFGAQRSRSPGAAGTKELPIGQPNCLAGLSFVFTGIQETLGREEGQELVKRYGGKVVGAPSSKTSYVVLGSDAGPKKLETIAKHKIKTISEDGLFELIRRLPANGGDGKAAEQYEAKMKADEAKVRKMAAEIEEEERNRKAALPKGPSTTASGKPSAPASNFNAELWTTKYAPTATSALCGNKAAVEKIQTWLRNWHRNAKIGFKNGGKDGSGVYRAIMIHGPPGIGKTTAAHLVAKLEGFDIVETNASDTRSKKLVETGTLGVLDTTSLQGYFAGAGQAVQSEKKKLVLIMDEVDGMSAGDRGGVGAVAAIAKKTKIPLILICNERRLPKMKPFDFVTYEIPFRRPTADQIRARLSTICFREGLKIPPPVLDSLIQGTHADIRQVINMLSTARLDLQSLDFDKGKEMSKAWEKHVILKPWDIVSKILSPQMFSPSSSATLNDKIELYFNDHEFSYLMLQENYLRTQPTLSRGYQGKEDNLKRLELADNAASSISEGDLVDRMIHGTQQQWSLMPTHAAFSFVRPASFQFGMMNDRPGFTSWLGQNSKQGKMSRFVKEIQGHMRLRTSGNRDEIRQQYMPLVWDKLVRRMMDEGKDCVDSVIDFMDAYFLTREDFDAMIELGLGPMDESKVKLETQTKATFTRLYNQRSHPLPFMKASSVVAPKKGPKEKPDLEDAIEESDEEEVVEEAKDDESEELDLKKDKYVSLPKKKKAAAKGKKAKKDDDFIDDEEKPKKGRKAKTKAK</sequence>
<feature type="compositionally biased region" description="Basic and acidic residues" evidence="11">
    <location>
        <begin position="261"/>
        <end position="272"/>
    </location>
</feature>
<dbReference type="FunFam" id="1.20.272.10:FF:000005">
    <property type="entry name" value="Replication factor C subunit 1"/>
    <property type="match status" value="1"/>
</dbReference>
<evidence type="ECO:0000256" key="1">
    <source>
        <dbReference type="ARBA" id="ARBA00004123"/>
    </source>
</evidence>
<feature type="compositionally biased region" description="Basic residues" evidence="11">
    <location>
        <begin position="1030"/>
        <end position="1040"/>
    </location>
</feature>
<evidence type="ECO:0000256" key="4">
    <source>
        <dbReference type="ARBA" id="ARBA00022553"/>
    </source>
</evidence>
<dbReference type="Proteomes" id="UP001141434">
    <property type="component" value="Unassembled WGS sequence"/>
</dbReference>
<comment type="caution">
    <text evidence="13">The sequence shown here is derived from an EMBL/GenBank/DDBJ whole genome shotgun (WGS) entry which is preliminary data.</text>
</comment>
<dbReference type="SUPFAM" id="SSF52113">
    <property type="entry name" value="BRCT domain"/>
    <property type="match status" value="1"/>
</dbReference>
<dbReference type="GO" id="GO:0005634">
    <property type="term" value="C:nucleus"/>
    <property type="evidence" value="ECO:0007669"/>
    <property type="project" value="UniProtKB-SubCell"/>
</dbReference>
<dbReference type="InterPro" id="IPR027417">
    <property type="entry name" value="P-loop_NTPase"/>
</dbReference>
<gene>
    <name evidence="13" type="ORF">NUU61_010152</name>
</gene>
<dbReference type="PIRSF" id="PIRSF036578">
    <property type="entry name" value="RFC1"/>
    <property type="match status" value="1"/>
</dbReference>
<keyword evidence="14" id="KW-1185">Reference proteome</keyword>
<dbReference type="GO" id="GO:0005524">
    <property type="term" value="F:ATP binding"/>
    <property type="evidence" value="ECO:0007669"/>
    <property type="project" value="UniProtKB-UniRule"/>
</dbReference>
<dbReference type="FunFam" id="3.40.50.300:FF:000395">
    <property type="entry name" value="Replication factor C subunit 1"/>
    <property type="match status" value="1"/>
</dbReference>
<feature type="compositionally biased region" description="Basic and acidic residues" evidence="11">
    <location>
        <begin position="130"/>
        <end position="139"/>
    </location>
</feature>
<evidence type="ECO:0000256" key="2">
    <source>
        <dbReference type="ARBA" id="ARBA00006116"/>
    </source>
</evidence>
<dbReference type="CDD" id="cd18140">
    <property type="entry name" value="HLD_clamp_RFC"/>
    <property type="match status" value="1"/>
</dbReference>
<organism evidence="13 14">
    <name type="scientific">Penicillium alfredii</name>
    <dbReference type="NCBI Taxonomy" id="1506179"/>
    <lineage>
        <taxon>Eukaryota</taxon>
        <taxon>Fungi</taxon>
        <taxon>Dikarya</taxon>
        <taxon>Ascomycota</taxon>
        <taxon>Pezizomycotina</taxon>
        <taxon>Eurotiomycetes</taxon>
        <taxon>Eurotiomycetidae</taxon>
        <taxon>Eurotiales</taxon>
        <taxon>Aspergillaceae</taxon>
        <taxon>Penicillium</taxon>
    </lineage>
</organism>
<feature type="domain" description="BRCT" evidence="12">
    <location>
        <begin position="317"/>
        <end position="396"/>
    </location>
</feature>
<dbReference type="InterPro" id="IPR003959">
    <property type="entry name" value="ATPase_AAA_core"/>
</dbReference>
<keyword evidence="9 10" id="KW-0539">Nucleus</keyword>
<dbReference type="GO" id="GO:0003689">
    <property type="term" value="F:DNA clamp loader activity"/>
    <property type="evidence" value="ECO:0007669"/>
    <property type="project" value="UniProtKB-UniRule"/>
</dbReference>
<keyword evidence="8" id="KW-0238">DNA-binding</keyword>
<keyword evidence="6 10" id="KW-0547">Nucleotide-binding</keyword>
<dbReference type="GeneID" id="81399846"/>
<dbReference type="CDD" id="cd17752">
    <property type="entry name" value="BRCT_RFC1"/>
    <property type="match status" value="1"/>
</dbReference>
<dbReference type="InterPro" id="IPR008921">
    <property type="entry name" value="DNA_pol3_clamp-load_cplx_C"/>
</dbReference>
<dbReference type="InterPro" id="IPR003593">
    <property type="entry name" value="AAA+_ATPase"/>
</dbReference>
<dbReference type="GO" id="GO:0006281">
    <property type="term" value="P:DNA repair"/>
    <property type="evidence" value="ECO:0007669"/>
    <property type="project" value="InterPro"/>
</dbReference>
<evidence type="ECO:0000256" key="5">
    <source>
        <dbReference type="ARBA" id="ARBA00022705"/>
    </source>
</evidence>
<feature type="compositionally biased region" description="Acidic residues" evidence="11">
    <location>
        <begin position="970"/>
        <end position="992"/>
    </location>
</feature>
<evidence type="ECO:0000256" key="9">
    <source>
        <dbReference type="ARBA" id="ARBA00023242"/>
    </source>
</evidence>
<dbReference type="Gene3D" id="3.40.50.10190">
    <property type="entry name" value="BRCT domain"/>
    <property type="match status" value="1"/>
</dbReference>
<dbReference type="SMART" id="SM00292">
    <property type="entry name" value="BRCT"/>
    <property type="match status" value="1"/>
</dbReference>
<evidence type="ECO:0000256" key="10">
    <source>
        <dbReference type="PIRNR" id="PIRNR036578"/>
    </source>
</evidence>
<evidence type="ECO:0000256" key="8">
    <source>
        <dbReference type="ARBA" id="ARBA00023125"/>
    </source>
</evidence>
<feature type="region of interest" description="Disordered" evidence="11">
    <location>
        <begin position="429"/>
        <end position="455"/>
    </location>
</feature>
<dbReference type="InterPro" id="IPR012178">
    <property type="entry name" value="RFC1"/>
</dbReference>
<evidence type="ECO:0000256" key="7">
    <source>
        <dbReference type="ARBA" id="ARBA00022840"/>
    </source>
</evidence>
<dbReference type="GO" id="GO:0016887">
    <property type="term" value="F:ATP hydrolysis activity"/>
    <property type="evidence" value="ECO:0007669"/>
    <property type="project" value="InterPro"/>
</dbReference>
<proteinExistence type="inferred from homology"/>
<reference evidence="13" key="1">
    <citation type="submission" date="2022-11" db="EMBL/GenBank/DDBJ databases">
        <authorList>
            <person name="Petersen C."/>
        </authorList>
    </citation>
    <scope>NUCLEOTIDE SEQUENCE</scope>
    <source>
        <strain evidence="13">IBT 34128</strain>
    </source>
</reference>
<feature type="compositionally biased region" description="Polar residues" evidence="11">
    <location>
        <begin position="443"/>
        <end position="455"/>
    </location>
</feature>
<name>A0A9W9EHH6_9EURO</name>
<evidence type="ECO:0000259" key="12">
    <source>
        <dbReference type="PROSITE" id="PS50172"/>
    </source>
</evidence>
<dbReference type="AlphaFoldDB" id="A0A9W9EHH6"/>
<keyword evidence="7 10" id="KW-0067">ATP-binding</keyword>
<dbReference type="SMART" id="SM00382">
    <property type="entry name" value="AAA"/>
    <property type="match status" value="1"/>
</dbReference>
<dbReference type="FunFam" id="3.40.50.10190:FF:000001">
    <property type="entry name" value="Replication factor C subunit 1"/>
    <property type="match status" value="1"/>
</dbReference>
<dbReference type="Pfam" id="PF00004">
    <property type="entry name" value="AAA"/>
    <property type="match status" value="1"/>
</dbReference>
<dbReference type="FunFam" id="1.10.8.60:FF:000021">
    <property type="entry name" value="Replication factor C subunit 1"/>
    <property type="match status" value="1"/>
</dbReference>
<dbReference type="Pfam" id="PF25361">
    <property type="entry name" value="AAA_lid_RFC1"/>
    <property type="match status" value="1"/>
</dbReference>
<evidence type="ECO:0000256" key="3">
    <source>
        <dbReference type="ARBA" id="ARBA00020401"/>
    </source>
</evidence>
<dbReference type="Gene3D" id="1.20.272.10">
    <property type="match status" value="1"/>
</dbReference>